<dbReference type="PANTHER" id="PTHR43827:SF3">
    <property type="entry name" value="NADP-DEPENDENT OXIDOREDUCTASE DOMAIN-CONTAINING PROTEIN"/>
    <property type="match status" value="1"/>
</dbReference>
<dbReference type="Pfam" id="PF00248">
    <property type="entry name" value="Aldo_ket_red"/>
    <property type="match status" value="1"/>
</dbReference>
<dbReference type="Gene3D" id="3.20.20.100">
    <property type="entry name" value="NADP-dependent oxidoreductase domain"/>
    <property type="match status" value="1"/>
</dbReference>
<protein>
    <submittedName>
        <fullName evidence="8">Oxidoreductase, aldo, keto reductase family</fullName>
    </submittedName>
</protein>
<keyword evidence="3" id="KW-0560">Oxidoreductase</keyword>
<dbReference type="SUPFAM" id="SSF51430">
    <property type="entry name" value="NAD(P)-linked oxidoreductase"/>
    <property type="match status" value="1"/>
</dbReference>
<proteinExistence type="inferred from homology"/>
<comment type="similarity">
    <text evidence="1">Belongs to the aldo/keto reductase family.</text>
</comment>
<evidence type="ECO:0000259" key="7">
    <source>
        <dbReference type="Pfam" id="PF00248"/>
    </source>
</evidence>
<dbReference type="PATRIC" id="fig|1221538.3.peg.469"/>
<organism evidence="8 9">
    <name type="scientific">Fructilactobacillus florum 8D</name>
    <dbReference type="NCBI Taxonomy" id="1221538"/>
    <lineage>
        <taxon>Bacteria</taxon>
        <taxon>Bacillati</taxon>
        <taxon>Bacillota</taxon>
        <taxon>Bacilli</taxon>
        <taxon>Lactobacillales</taxon>
        <taxon>Lactobacillaceae</taxon>
        <taxon>Fructilactobacillus</taxon>
    </lineage>
</organism>
<evidence type="ECO:0000256" key="1">
    <source>
        <dbReference type="ARBA" id="ARBA00007905"/>
    </source>
</evidence>
<dbReference type="GO" id="GO:0016616">
    <property type="term" value="F:oxidoreductase activity, acting on the CH-OH group of donors, NAD or NADP as acceptor"/>
    <property type="evidence" value="ECO:0007669"/>
    <property type="project" value="UniProtKB-ARBA"/>
</dbReference>
<dbReference type="PRINTS" id="PR00069">
    <property type="entry name" value="ALDKETRDTASE"/>
</dbReference>
<dbReference type="PROSITE" id="PS00063">
    <property type="entry name" value="ALDOKETO_REDUCTASE_3"/>
    <property type="match status" value="1"/>
</dbReference>
<dbReference type="InterPro" id="IPR020471">
    <property type="entry name" value="AKR"/>
</dbReference>
<gene>
    <name evidence="8" type="ORF">B808_466</name>
</gene>
<dbReference type="Proteomes" id="UP000019474">
    <property type="component" value="Unassembled WGS sequence"/>
</dbReference>
<keyword evidence="2" id="KW-0521">NADP</keyword>
<feature type="active site" description="Proton donor" evidence="4">
    <location>
        <position position="48"/>
    </location>
</feature>
<evidence type="ECO:0000256" key="2">
    <source>
        <dbReference type="ARBA" id="ARBA00022857"/>
    </source>
</evidence>
<dbReference type="FunFam" id="3.20.20.100:FF:000015">
    <property type="entry name" value="Oxidoreductase, aldo/keto reductase family"/>
    <property type="match status" value="1"/>
</dbReference>
<dbReference type="InterPro" id="IPR023210">
    <property type="entry name" value="NADP_OxRdtase_dom"/>
</dbReference>
<evidence type="ECO:0000256" key="4">
    <source>
        <dbReference type="PIRSR" id="PIRSR000097-1"/>
    </source>
</evidence>
<evidence type="ECO:0000313" key="8">
    <source>
        <dbReference type="EMBL" id="ETO40620.1"/>
    </source>
</evidence>
<dbReference type="PROSITE" id="PS00062">
    <property type="entry name" value="ALDOKETO_REDUCTASE_2"/>
    <property type="match status" value="1"/>
</dbReference>
<dbReference type="PANTHER" id="PTHR43827">
    <property type="entry name" value="2,5-DIKETO-D-GLUCONIC ACID REDUCTASE"/>
    <property type="match status" value="1"/>
</dbReference>
<accession>W9EI02</accession>
<evidence type="ECO:0000256" key="6">
    <source>
        <dbReference type="PIRSR" id="PIRSR000097-3"/>
    </source>
</evidence>
<name>W9EI02_9LACO</name>
<dbReference type="InterPro" id="IPR018170">
    <property type="entry name" value="Aldo/ket_reductase_CS"/>
</dbReference>
<dbReference type="PIRSF" id="PIRSF000097">
    <property type="entry name" value="AKR"/>
    <property type="match status" value="1"/>
</dbReference>
<feature type="binding site" evidence="5">
    <location>
        <position position="111"/>
    </location>
    <ligand>
        <name>substrate</name>
    </ligand>
</feature>
<reference evidence="8 9" key="1">
    <citation type="submission" date="2012-08" db="EMBL/GenBank/DDBJ databases">
        <title>Genome sequencing of Lactobacillus florum 8D.</title>
        <authorList>
            <person name="Kim E.B."/>
            <person name="Marco M.L."/>
        </authorList>
    </citation>
    <scope>NUCLEOTIDE SEQUENCE [LARGE SCALE GENOMIC DNA]</scope>
    <source>
        <strain evidence="8 9">8D</strain>
    </source>
</reference>
<dbReference type="RefSeq" id="WP_009166301.1">
    <property type="nucleotide sequence ID" value="NZ_ALXG01000018.1"/>
</dbReference>
<feature type="site" description="Lowers pKa of active site Tyr" evidence="6">
    <location>
        <position position="77"/>
    </location>
</feature>
<sequence>MNYITLNNGQKIPQLGFGVYQISNEETEKAVYNAIVAGYRLIDTAISYGNEVEVGRGIARAIDDGIVIREDLFITTKLFVNNVVNQETAAEAIKESRIKLGLGYIDLVLLHQPYGDTFGAWRALVAAQRDEQVKSIGISNFDSAQMIEFIRINDMNVTPQVNQIEINPWNQRKEDLAWHEKYHVQAEAWAPFAEGRHELFTNPSLIEIAEKHKKSVGQVVLRWLMQRGVVALAKSTKPERMRENLDIFDFSLDDNDMNKIAELDKEESAFFDHHDPEMVEWFMDRIDHTQPRLKGW</sequence>
<evidence type="ECO:0000313" key="9">
    <source>
        <dbReference type="Proteomes" id="UP000019474"/>
    </source>
</evidence>
<evidence type="ECO:0000256" key="5">
    <source>
        <dbReference type="PIRSR" id="PIRSR000097-2"/>
    </source>
</evidence>
<dbReference type="AlphaFoldDB" id="W9EI02"/>
<comment type="caution">
    <text evidence="8">The sequence shown here is derived from an EMBL/GenBank/DDBJ whole genome shotgun (WGS) entry which is preliminary data.</text>
</comment>
<feature type="domain" description="NADP-dependent oxidoreductase" evidence="7">
    <location>
        <begin position="20"/>
        <end position="264"/>
    </location>
</feature>
<dbReference type="OrthoDB" id="9804790at2"/>
<dbReference type="EMBL" id="ALXG01000018">
    <property type="protein sequence ID" value="ETO40620.1"/>
    <property type="molecule type" value="Genomic_DNA"/>
</dbReference>
<keyword evidence="9" id="KW-1185">Reference proteome</keyword>
<dbReference type="InterPro" id="IPR036812">
    <property type="entry name" value="NAD(P)_OxRdtase_dom_sf"/>
</dbReference>
<dbReference type="PROSITE" id="PS00798">
    <property type="entry name" value="ALDOKETO_REDUCTASE_1"/>
    <property type="match status" value="1"/>
</dbReference>
<evidence type="ECO:0000256" key="3">
    <source>
        <dbReference type="ARBA" id="ARBA00023002"/>
    </source>
</evidence>